<dbReference type="AlphaFoldDB" id="A0A6J4TVY3"/>
<dbReference type="SMART" id="SM00448">
    <property type="entry name" value="REC"/>
    <property type="match status" value="1"/>
</dbReference>
<evidence type="ECO:0000256" key="1">
    <source>
        <dbReference type="PROSITE-ProRule" id="PRU00169"/>
    </source>
</evidence>
<dbReference type="CDD" id="cd17557">
    <property type="entry name" value="REC_Rcp-like"/>
    <property type="match status" value="1"/>
</dbReference>
<dbReference type="GO" id="GO:0000160">
    <property type="term" value="P:phosphorelay signal transduction system"/>
    <property type="evidence" value="ECO:0007669"/>
    <property type="project" value="InterPro"/>
</dbReference>
<dbReference type="Pfam" id="PF00072">
    <property type="entry name" value="Response_reg"/>
    <property type="match status" value="1"/>
</dbReference>
<evidence type="ECO:0000259" key="2">
    <source>
        <dbReference type="PROSITE" id="PS50110"/>
    </source>
</evidence>
<dbReference type="SUPFAM" id="SSF52172">
    <property type="entry name" value="CheY-like"/>
    <property type="match status" value="1"/>
</dbReference>
<dbReference type="EMBL" id="CADCWC010000190">
    <property type="protein sequence ID" value="CAA9533889.1"/>
    <property type="molecule type" value="Genomic_DNA"/>
</dbReference>
<reference evidence="3" key="1">
    <citation type="submission" date="2020-02" db="EMBL/GenBank/DDBJ databases">
        <authorList>
            <person name="Meier V. D."/>
        </authorList>
    </citation>
    <scope>NUCLEOTIDE SEQUENCE</scope>
    <source>
        <strain evidence="3">AVDCRST_MAG79</strain>
    </source>
</reference>
<dbReference type="InterPro" id="IPR011006">
    <property type="entry name" value="CheY-like_superfamily"/>
</dbReference>
<proteinExistence type="predicted"/>
<name>A0A6J4TVY3_9ACTN</name>
<gene>
    <name evidence="3" type="ORF">AVDCRST_MAG79-1165</name>
</gene>
<accession>A0A6J4TVY3</accession>
<dbReference type="PANTHER" id="PTHR44520">
    <property type="entry name" value="RESPONSE REGULATOR RCP1-RELATED"/>
    <property type="match status" value="1"/>
</dbReference>
<protein>
    <submittedName>
        <fullName evidence="3">Two-component transcriptional response regulator, LuxR family</fullName>
    </submittedName>
</protein>
<keyword evidence="1" id="KW-0597">Phosphoprotein</keyword>
<dbReference type="InterPro" id="IPR052893">
    <property type="entry name" value="TCS_response_regulator"/>
</dbReference>
<evidence type="ECO:0000313" key="3">
    <source>
        <dbReference type="EMBL" id="CAA9533889.1"/>
    </source>
</evidence>
<dbReference type="InterPro" id="IPR001789">
    <property type="entry name" value="Sig_transdc_resp-reg_receiver"/>
</dbReference>
<dbReference type="PROSITE" id="PS50110">
    <property type="entry name" value="RESPONSE_REGULATORY"/>
    <property type="match status" value="1"/>
</dbReference>
<feature type="domain" description="Response regulatory" evidence="2">
    <location>
        <begin position="11"/>
        <end position="136"/>
    </location>
</feature>
<dbReference type="PANTHER" id="PTHR44520:SF2">
    <property type="entry name" value="RESPONSE REGULATOR RCP1"/>
    <property type="match status" value="1"/>
</dbReference>
<feature type="modified residue" description="4-aspartylphosphate" evidence="1">
    <location>
        <position position="69"/>
    </location>
</feature>
<organism evidence="3">
    <name type="scientific">uncultured Thermoleophilia bacterium</name>
    <dbReference type="NCBI Taxonomy" id="1497501"/>
    <lineage>
        <taxon>Bacteria</taxon>
        <taxon>Bacillati</taxon>
        <taxon>Actinomycetota</taxon>
        <taxon>Thermoleophilia</taxon>
        <taxon>environmental samples</taxon>
    </lineage>
</organism>
<dbReference type="Gene3D" id="3.40.50.2300">
    <property type="match status" value="1"/>
</dbReference>
<sequence>MTEQGPTRPVRILLVDDNRADVRLTQEALREGSLTAELHVARDGEEALQFLRRQEAFAGRPRPDLILLDLNMPRMDGREVLTELKDDPDLRRIPVVVLTTSTARADIESSYDLHANCYVAKPLDFDQFARAVRAIEDFWFSGLVKLPTG</sequence>